<name>A0A4D4KXW5_STRVO</name>
<comment type="caution">
    <text evidence="2">The sequence shown here is derived from an EMBL/GenBank/DDBJ whole genome shotgun (WGS) entry which is preliminary data.</text>
</comment>
<evidence type="ECO:0000313" key="3">
    <source>
        <dbReference type="Proteomes" id="UP000301309"/>
    </source>
</evidence>
<accession>A0A4D4KXW5</accession>
<organism evidence="2 3">
    <name type="scientific">Streptomyces violaceusniger</name>
    <dbReference type="NCBI Taxonomy" id="68280"/>
    <lineage>
        <taxon>Bacteria</taxon>
        <taxon>Bacillati</taxon>
        <taxon>Actinomycetota</taxon>
        <taxon>Actinomycetes</taxon>
        <taxon>Kitasatosporales</taxon>
        <taxon>Streptomycetaceae</taxon>
        <taxon>Streptomyces</taxon>
        <taxon>Streptomyces violaceusniger group</taxon>
    </lineage>
</organism>
<gene>
    <name evidence="2" type="ORF">SVIO_012920</name>
</gene>
<dbReference type="EMBL" id="BJHW01000001">
    <property type="protein sequence ID" value="GDY50669.1"/>
    <property type="molecule type" value="Genomic_DNA"/>
</dbReference>
<proteinExistence type="predicted"/>
<dbReference type="Proteomes" id="UP000301309">
    <property type="component" value="Unassembled WGS sequence"/>
</dbReference>
<sequence>MIGKGRTAHGRPEGKPDTRAYREMGRGTPSPSMPGGRRGKPGLEAGKPGGRRGQHEWRGRRCPDAYRIGERGERPRTWLYQVGGVITQIAVDGSSPTATYQCGMLDE</sequence>
<evidence type="ECO:0000313" key="2">
    <source>
        <dbReference type="EMBL" id="GDY50669.1"/>
    </source>
</evidence>
<dbReference type="AlphaFoldDB" id="A0A4D4KXW5"/>
<keyword evidence="3" id="KW-1185">Reference proteome</keyword>
<evidence type="ECO:0000256" key="1">
    <source>
        <dbReference type="SAM" id="MobiDB-lite"/>
    </source>
</evidence>
<reference evidence="2 3" key="1">
    <citation type="journal article" date="2020" name="Int. J. Syst. Evol. Microbiol.">
        <title>Reclassification of Streptomyces castelarensis and Streptomyces sporoclivatus as later heterotypic synonyms of Streptomyces antimycoticus.</title>
        <authorList>
            <person name="Komaki H."/>
            <person name="Tamura T."/>
        </authorList>
    </citation>
    <scope>NUCLEOTIDE SEQUENCE [LARGE SCALE GENOMIC DNA]</scope>
    <source>
        <strain evidence="2 3">NBRC 13459</strain>
    </source>
</reference>
<protein>
    <submittedName>
        <fullName evidence="2">Uncharacterized protein</fullName>
    </submittedName>
</protein>
<feature type="region of interest" description="Disordered" evidence="1">
    <location>
        <begin position="1"/>
        <end position="58"/>
    </location>
</feature>
<feature type="compositionally biased region" description="Basic and acidic residues" evidence="1">
    <location>
        <begin position="10"/>
        <end position="25"/>
    </location>
</feature>